<protein>
    <submittedName>
        <fullName evidence="2">Uncharacterized protein</fullName>
    </submittedName>
</protein>
<dbReference type="Gramene" id="Manes.08G105000.5.v8.1">
    <property type="protein sequence ID" value="Manes.08G105000.5.v8.1.CDS"/>
    <property type="gene ID" value="Manes.08G105000.v8.1"/>
</dbReference>
<dbReference type="Proteomes" id="UP000091857">
    <property type="component" value="Chromosome 8"/>
</dbReference>
<proteinExistence type="predicted"/>
<dbReference type="PANTHER" id="PTHR37198">
    <property type="entry name" value="NUCLEOLIN"/>
    <property type="match status" value="1"/>
</dbReference>
<dbReference type="EMBL" id="CM004394">
    <property type="protein sequence ID" value="OAY43876.1"/>
    <property type="molecule type" value="Genomic_DNA"/>
</dbReference>
<evidence type="ECO:0000313" key="2">
    <source>
        <dbReference type="EMBL" id="OAY43876.1"/>
    </source>
</evidence>
<name>A0A2C9VF64_MANES</name>
<dbReference type="AlphaFoldDB" id="A0A2C9VF64"/>
<keyword evidence="3" id="KW-1185">Reference proteome</keyword>
<reference evidence="3" key="1">
    <citation type="journal article" date="2016" name="Nat. Biotechnol.">
        <title>Sequencing wild and cultivated cassava and related species reveals extensive interspecific hybridization and genetic diversity.</title>
        <authorList>
            <person name="Bredeson J.V."/>
            <person name="Lyons J.B."/>
            <person name="Prochnik S.E."/>
            <person name="Wu G.A."/>
            <person name="Ha C.M."/>
            <person name="Edsinger-Gonzales E."/>
            <person name="Grimwood J."/>
            <person name="Schmutz J."/>
            <person name="Rabbi I.Y."/>
            <person name="Egesi C."/>
            <person name="Nauluvula P."/>
            <person name="Lebot V."/>
            <person name="Ndunguru J."/>
            <person name="Mkamilo G."/>
            <person name="Bart R.S."/>
            <person name="Setter T.L."/>
            <person name="Gleadow R.M."/>
            <person name="Kulakow P."/>
            <person name="Ferguson M.E."/>
            <person name="Rounsley S."/>
            <person name="Rokhsar D.S."/>
        </authorList>
    </citation>
    <scope>NUCLEOTIDE SEQUENCE [LARGE SCALE GENOMIC DNA]</scope>
    <source>
        <strain evidence="3">cv. AM560-2</strain>
    </source>
</reference>
<evidence type="ECO:0000313" key="3">
    <source>
        <dbReference type="Proteomes" id="UP000091857"/>
    </source>
</evidence>
<dbReference type="OrthoDB" id="1933309at2759"/>
<accession>A0A2C9VF64</accession>
<dbReference type="PANTHER" id="PTHR37198:SF1">
    <property type="entry name" value="NUCLEOLIN"/>
    <property type="match status" value="1"/>
</dbReference>
<feature type="compositionally biased region" description="Low complexity" evidence="1">
    <location>
        <begin position="288"/>
        <end position="297"/>
    </location>
</feature>
<feature type="region of interest" description="Disordered" evidence="1">
    <location>
        <begin position="286"/>
        <end position="306"/>
    </location>
</feature>
<organism evidence="2 3">
    <name type="scientific">Manihot esculenta</name>
    <name type="common">Cassava</name>
    <name type="synonym">Jatropha manihot</name>
    <dbReference type="NCBI Taxonomy" id="3983"/>
    <lineage>
        <taxon>Eukaryota</taxon>
        <taxon>Viridiplantae</taxon>
        <taxon>Streptophyta</taxon>
        <taxon>Embryophyta</taxon>
        <taxon>Tracheophyta</taxon>
        <taxon>Spermatophyta</taxon>
        <taxon>Magnoliopsida</taxon>
        <taxon>eudicotyledons</taxon>
        <taxon>Gunneridae</taxon>
        <taxon>Pentapetalae</taxon>
        <taxon>rosids</taxon>
        <taxon>fabids</taxon>
        <taxon>Malpighiales</taxon>
        <taxon>Euphorbiaceae</taxon>
        <taxon>Crotonoideae</taxon>
        <taxon>Manihoteae</taxon>
        <taxon>Manihot</taxon>
    </lineage>
</organism>
<sequence>MEYQAMEWESQGYEENSGRMRWIIDKGLALGKKMLITGFVISSAPVVLPPLMFISAVGVACSVPYGLFLASYACTEKIMSKLLPIPKTPLFVEDSLTKYEVDSGFRGKVEMKNEDEVNALKGGLYAQKEFEVVEKNGYEEDVNEDVEREKESSKDIDIQIEGTLEKEKEEPLMEKNKDAAEEICGVMIVIEGMEKNVSNTGVEEVPFEVTNVAVELCQGGDNKDNEELVRETRGLIERIRDEGETDTNVKGTVTQLGEGNAYGQKVEENGDKLILLENVEVKAQLQPSSIGSGTSEGSELEHSGISDQAPYSEEIIWKQIDAMRTIVGHTAARQGTYTEELKALYIFTGVEPPVSFKDSSDLAEVSDKLRFLMSIVGVK</sequence>
<gene>
    <name evidence="2" type="ORF">MANES_08G105000v8</name>
</gene>
<dbReference type="STRING" id="3983.A0A2C9VF64"/>
<dbReference type="Gramene" id="Manes.08G105000.1.v8.1">
    <property type="protein sequence ID" value="Manes.08G105000.1.v8.1.CDS"/>
    <property type="gene ID" value="Manes.08G105000.v8.1"/>
</dbReference>
<comment type="caution">
    <text evidence="2">The sequence shown here is derived from an EMBL/GenBank/DDBJ whole genome shotgun (WGS) entry which is preliminary data.</text>
</comment>
<dbReference type="Gramene" id="Manes.08G105000.2.v8.1">
    <property type="protein sequence ID" value="Manes.08G105000.2.v8.1.CDS"/>
    <property type="gene ID" value="Manes.08G105000.v8.1"/>
</dbReference>
<dbReference type="Gramene" id="Manes.08G105000.4.v8.1">
    <property type="protein sequence ID" value="Manes.08G105000.4.v8.1.CDS"/>
    <property type="gene ID" value="Manes.08G105000.v8.1"/>
</dbReference>
<evidence type="ECO:0000256" key="1">
    <source>
        <dbReference type="SAM" id="MobiDB-lite"/>
    </source>
</evidence>